<dbReference type="Pfam" id="PF05773">
    <property type="entry name" value="RWD"/>
    <property type="match status" value="1"/>
</dbReference>
<dbReference type="Gene3D" id="3.10.110.10">
    <property type="entry name" value="Ubiquitin Conjugating Enzyme"/>
    <property type="match status" value="1"/>
</dbReference>
<reference evidence="3 4" key="1">
    <citation type="submission" date="2024-01" db="EMBL/GenBank/DDBJ databases">
        <authorList>
            <consortium name="Genoscope - CEA"/>
            <person name="William W."/>
        </authorList>
    </citation>
    <scope>NUCLEOTIDE SEQUENCE [LARGE SCALE GENOMIC DNA]</scope>
    <source>
        <strain evidence="3 4">29B2s-10</strain>
    </source>
</reference>
<feature type="region of interest" description="Disordered" evidence="1">
    <location>
        <begin position="221"/>
        <end position="240"/>
    </location>
</feature>
<dbReference type="PROSITE" id="PS50908">
    <property type="entry name" value="RWD"/>
    <property type="match status" value="1"/>
</dbReference>
<sequence>MDALEEQTQELEVLQSIYPDELEILSETHFTVRLNLDTNTDRKHALVLEVKYPAEYPEVVPVLDIEVGEDEEDEDDYYGSDDDDDIDSDEERNRQAVNLAESIDFEKKDLSTLLDKINEEAEMNLGMPSVFALTSQLKEEAEQLFQNKIDAAQRKYDRELVEREMEEQKKFNGTKVTRESWLEWRNKFREEMKVAEKDKALFDAMHNGKMSGREIFEKGLAGDEDETVDSVTEAVKETQI</sequence>
<evidence type="ECO:0000256" key="1">
    <source>
        <dbReference type="SAM" id="MobiDB-lite"/>
    </source>
</evidence>
<dbReference type="EMBL" id="OZ004254">
    <property type="protein sequence ID" value="CAK7896731.1"/>
    <property type="molecule type" value="Genomic_DNA"/>
</dbReference>
<protein>
    <submittedName>
        <fullName evidence="3">Protein Gir2p</fullName>
    </submittedName>
</protein>
<evidence type="ECO:0000313" key="4">
    <source>
        <dbReference type="Proteomes" id="UP001497600"/>
    </source>
</evidence>
<dbReference type="PANTHER" id="PTHR12292">
    <property type="entry name" value="RWD DOMAIN-CONTAINING PROTEIN"/>
    <property type="match status" value="1"/>
</dbReference>
<feature type="region of interest" description="Disordered" evidence="1">
    <location>
        <begin position="66"/>
        <end position="90"/>
    </location>
</feature>
<dbReference type="InterPro" id="IPR006575">
    <property type="entry name" value="RWD_dom"/>
</dbReference>
<dbReference type="InterPro" id="IPR016135">
    <property type="entry name" value="UBQ-conjugating_enzyme/RWD"/>
</dbReference>
<name>A0ABP0E7F8_9ASCO</name>
<evidence type="ECO:0000259" key="2">
    <source>
        <dbReference type="PROSITE" id="PS50908"/>
    </source>
</evidence>
<accession>A0ABP0E7F8</accession>
<keyword evidence="4" id="KW-1185">Reference proteome</keyword>
<gene>
    <name evidence="3" type="primary">GIR2</name>
    <name evidence="3" type="ORF">CAAN4_B06546</name>
</gene>
<dbReference type="SMART" id="SM00591">
    <property type="entry name" value="RWD"/>
    <property type="match status" value="1"/>
</dbReference>
<dbReference type="Proteomes" id="UP001497600">
    <property type="component" value="Chromosome B"/>
</dbReference>
<proteinExistence type="predicted"/>
<evidence type="ECO:0000313" key="3">
    <source>
        <dbReference type="EMBL" id="CAK7896731.1"/>
    </source>
</evidence>
<dbReference type="InterPro" id="IPR040213">
    <property type="entry name" value="GIR2-like"/>
</dbReference>
<dbReference type="SUPFAM" id="SSF54495">
    <property type="entry name" value="UBC-like"/>
    <property type="match status" value="1"/>
</dbReference>
<organism evidence="3 4">
    <name type="scientific">[Candida] anglica</name>
    <dbReference type="NCBI Taxonomy" id="148631"/>
    <lineage>
        <taxon>Eukaryota</taxon>
        <taxon>Fungi</taxon>
        <taxon>Dikarya</taxon>
        <taxon>Ascomycota</taxon>
        <taxon>Saccharomycotina</taxon>
        <taxon>Pichiomycetes</taxon>
        <taxon>Debaryomycetaceae</taxon>
        <taxon>Kurtzmaniella</taxon>
    </lineage>
</organism>
<feature type="domain" description="RWD" evidence="2">
    <location>
        <begin position="9"/>
        <end position="144"/>
    </location>
</feature>